<organism evidence="1 2">
    <name type="scientific">Candidatus Berkelbacteria bacterium CG_4_8_14_3_um_filter_42_13</name>
    <dbReference type="NCBI Taxonomy" id="1974505"/>
    <lineage>
        <taxon>Bacteria</taxon>
        <taxon>Candidatus Berkelbacteria</taxon>
    </lineage>
</organism>
<dbReference type="PANTHER" id="PTHR38471:SF2">
    <property type="entry name" value="FOUR HELIX BUNDLE PROTEIN"/>
    <property type="match status" value="1"/>
</dbReference>
<evidence type="ECO:0000313" key="2">
    <source>
        <dbReference type="Proteomes" id="UP000229924"/>
    </source>
</evidence>
<dbReference type="PIRSF" id="PIRSF035652">
    <property type="entry name" value="CHP02436"/>
    <property type="match status" value="1"/>
</dbReference>
<accession>A0A2M7K1N2</accession>
<dbReference type="Pfam" id="PF05635">
    <property type="entry name" value="23S_rRNA_IVP"/>
    <property type="match status" value="1"/>
</dbReference>
<dbReference type="EMBL" id="PFIK01000020">
    <property type="protein sequence ID" value="PIX30177.1"/>
    <property type="molecule type" value="Genomic_DNA"/>
</dbReference>
<name>A0A2M7K1N2_9BACT</name>
<dbReference type="NCBIfam" id="TIGR02436">
    <property type="entry name" value="four helix bundle protein"/>
    <property type="match status" value="1"/>
</dbReference>
<comment type="caution">
    <text evidence="1">The sequence shown here is derived from an EMBL/GenBank/DDBJ whole genome shotgun (WGS) entry which is preliminary data.</text>
</comment>
<evidence type="ECO:0000313" key="1">
    <source>
        <dbReference type="EMBL" id="PIX30177.1"/>
    </source>
</evidence>
<dbReference type="InterPro" id="IPR012657">
    <property type="entry name" value="23S_rRNA-intervening_sequence"/>
</dbReference>
<sequence>MRAHNQNPDLKRRCFDFSLAAINLMDSLPRKRSALVIENQLVRSATSIGTNLVEARSSSSRLEFKKFNEIALKSANETIYWLELLREAKFVSPEKVSELLNEANQLANMLGSGVLKLKKRF</sequence>
<protein>
    <submittedName>
        <fullName evidence="1">Four helix bundle protein</fullName>
    </submittedName>
</protein>
<dbReference type="SUPFAM" id="SSF158446">
    <property type="entry name" value="IVS-encoded protein-like"/>
    <property type="match status" value="1"/>
</dbReference>
<dbReference type="InterPro" id="IPR036583">
    <property type="entry name" value="23S_rRNA_IVS_sf"/>
</dbReference>
<dbReference type="Proteomes" id="UP000229924">
    <property type="component" value="Unassembled WGS sequence"/>
</dbReference>
<reference evidence="2" key="1">
    <citation type="submission" date="2017-09" db="EMBL/GenBank/DDBJ databases">
        <title>Depth-based differentiation of microbial function through sediment-hosted aquifers and enrichment of novel symbionts in the deep terrestrial subsurface.</title>
        <authorList>
            <person name="Probst A.J."/>
            <person name="Ladd B."/>
            <person name="Jarett J.K."/>
            <person name="Geller-Mcgrath D.E."/>
            <person name="Sieber C.M.K."/>
            <person name="Emerson J.B."/>
            <person name="Anantharaman K."/>
            <person name="Thomas B.C."/>
            <person name="Malmstrom R."/>
            <person name="Stieglmeier M."/>
            <person name="Klingl A."/>
            <person name="Woyke T."/>
            <person name="Ryan C.M."/>
            <person name="Banfield J.F."/>
        </authorList>
    </citation>
    <scope>NUCLEOTIDE SEQUENCE [LARGE SCALE GENOMIC DNA]</scope>
</reference>
<gene>
    <name evidence="1" type="ORF">COZ63_01135</name>
</gene>
<dbReference type="Gene3D" id="1.20.1440.60">
    <property type="entry name" value="23S rRNA-intervening sequence"/>
    <property type="match status" value="1"/>
</dbReference>
<dbReference type="AlphaFoldDB" id="A0A2M7K1N2"/>
<dbReference type="PANTHER" id="PTHR38471">
    <property type="entry name" value="FOUR HELIX BUNDLE PROTEIN"/>
    <property type="match status" value="1"/>
</dbReference>
<proteinExistence type="predicted"/>